<proteinExistence type="predicted"/>
<keyword evidence="3" id="KW-0611">Plant defense</keyword>
<evidence type="ECO:0000256" key="3">
    <source>
        <dbReference type="ARBA" id="ARBA00022821"/>
    </source>
</evidence>
<dbReference type="STRING" id="180498.A0A067LAU1"/>
<dbReference type="PRINTS" id="PR00364">
    <property type="entry name" value="DISEASERSIST"/>
</dbReference>
<accession>A0A067LAU1</accession>
<dbReference type="InterPro" id="IPR045344">
    <property type="entry name" value="C-JID"/>
</dbReference>
<dbReference type="Pfam" id="PF20160">
    <property type="entry name" value="C-JID"/>
    <property type="match status" value="1"/>
</dbReference>
<sequence length="846" mass="96699">MGSISNEDRLRCTKVFLLLDDVDDVDQLDALIRRSNLGLGSRVIVTSRDRQNLVSLKDINLSYSERLTTFPDLSQAKNIERINFENCPHLVEVSSSIQFLDNLVDLNMKCCRSLMHLPIGNKLRSLKTINLSGCSNFRECPEFAENIRYLNLNETAIEELPKSIGNLGRLVTLNLKDCIHLRNLPESVQRLKSLLIIDLSGCSNITSLPDMSTYIRYLYLRGTAIEELPSSIGHLTKLCCLDLKNCKRLKNIPCDISKLASLENLILSGCSNISKFPDVSRNVKKLFLDETSIHKIPSSIEYLCKLEELSLQKCLSFQILPSSICKLKSLQRLNLSGCSMFQTFPAVVEVMGSLRYLYLDGTAITSLPSPIENLKGLSSLEVRNCRNLSILPPVILGVMNVPDREANSLYLRKLYLTNCSLLGVPYSIGYLFSLEALDLSGNSFRHLPGSIHKLFQLQYLGLRSCQNLKSLPALPPQLTKLDAHNCISLSRVPLYSNGLVGNIFEFFFTDCCNLSFTAMHNIMNHALTKFWHYGKKLRHQMPSVLAGESSFCIHGYRIPRWFGHQNEGFSTRMRLPSQWANIQFMGFNLCVVIKFNNYMGNNGFQVRCRYRLKNEDGECRNLHSYFGGWYGERTLCTYHDKEFGRQYPMFFGYDPCVDATKDDHFSKYRELVVEFYPEDMDGNPLHGCKVMNCGVRLLYSEENLFCRCRFIGQQKEEELDKIAGSLNFRARYRVDCLRPFACFDVGDEELGPEGVEQINMSNKKEKENEKVENEHWKYLKVHVQYVSGRTATQIAAMQKLKASRKRNDKTTIPESQTQQHTKVTLSQLSLLPFASQDYHRSDYFLS</sequence>
<evidence type="ECO:0000259" key="4">
    <source>
        <dbReference type="Pfam" id="PF20160"/>
    </source>
</evidence>
<dbReference type="Proteomes" id="UP000027138">
    <property type="component" value="Unassembled WGS sequence"/>
</dbReference>
<dbReference type="SUPFAM" id="SSF52540">
    <property type="entry name" value="P-loop containing nucleoside triphosphate hydrolases"/>
    <property type="match status" value="1"/>
</dbReference>
<keyword evidence="2" id="KW-0677">Repeat</keyword>
<dbReference type="Pfam" id="PF23286">
    <property type="entry name" value="LRR_13"/>
    <property type="match status" value="1"/>
</dbReference>
<dbReference type="Pfam" id="PF13855">
    <property type="entry name" value="LRR_8"/>
    <property type="match status" value="1"/>
</dbReference>
<dbReference type="InterPro" id="IPR001611">
    <property type="entry name" value="Leu-rich_rpt"/>
</dbReference>
<dbReference type="OrthoDB" id="1748947at2759"/>
<dbReference type="PANTHER" id="PTHR47186:SF3">
    <property type="entry name" value="OS09G0267800 PROTEIN"/>
    <property type="match status" value="1"/>
</dbReference>
<dbReference type="EMBL" id="KK914227">
    <property type="protein sequence ID" value="KDP45591.1"/>
    <property type="molecule type" value="Genomic_DNA"/>
</dbReference>
<dbReference type="Gene3D" id="3.80.10.10">
    <property type="entry name" value="Ribonuclease Inhibitor"/>
    <property type="match status" value="3"/>
</dbReference>
<dbReference type="SUPFAM" id="SSF52058">
    <property type="entry name" value="L domain-like"/>
    <property type="match status" value="2"/>
</dbReference>
<evidence type="ECO:0000313" key="7">
    <source>
        <dbReference type="Proteomes" id="UP000027138"/>
    </source>
</evidence>
<dbReference type="PANTHER" id="PTHR47186">
    <property type="entry name" value="LEUCINE-RICH REPEAT-CONTAINING PROTEIN 57"/>
    <property type="match status" value="1"/>
</dbReference>
<protein>
    <submittedName>
        <fullName evidence="6">Uncharacterized protein</fullName>
    </submittedName>
</protein>
<feature type="domain" description="C-JID" evidence="4">
    <location>
        <begin position="554"/>
        <end position="702"/>
    </location>
</feature>
<dbReference type="SMART" id="SM00369">
    <property type="entry name" value="LRR_TYP"/>
    <property type="match status" value="2"/>
</dbReference>
<dbReference type="PROSITE" id="PS51450">
    <property type="entry name" value="LRR"/>
    <property type="match status" value="1"/>
</dbReference>
<name>A0A067LAU1_JATCU</name>
<dbReference type="InterPro" id="IPR032675">
    <property type="entry name" value="LRR_dom_sf"/>
</dbReference>
<organism evidence="6 7">
    <name type="scientific">Jatropha curcas</name>
    <name type="common">Barbados nut</name>
    <dbReference type="NCBI Taxonomy" id="180498"/>
    <lineage>
        <taxon>Eukaryota</taxon>
        <taxon>Viridiplantae</taxon>
        <taxon>Streptophyta</taxon>
        <taxon>Embryophyta</taxon>
        <taxon>Tracheophyta</taxon>
        <taxon>Spermatophyta</taxon>
        <taxon>Magnoliopsida</taxon>
        <taxon>eudicotyledons</taxon>
        <taxon>Gunneridae</taxon>
        <taxon>Pentapetalae</taxon>
        <taxon>rosids</taxon>
        <taxon>fabids</taxon>
        <taxon>Malpighiales</taxon>
        <taxon>Euphorbiaceae</taxon>
        <taxon>Crotonoideae</taxon>
        <taxon>Jatropheae</taxon>
        <taxon>Jatropha</taxon>
    </lineage>
</organism>
<evidence type="ECO:0000256" key="1">
    <source>
        <dbReference type="ARBA" id="ARBA00022614"/>
    </source>
</evidence>
<evidence type="ECO:0000256" key="2">
    <source>
        <dbReference type="ARBA" id="ARBA00022737"/>
    </source>
</evidence>
<gene>
    <name evidence="6" type="ORF">JCGZ_17198</name>
</gene>
<dbReference type="AlphaFoldDB" id="A0A067LAU1"/>
<dbReference type="InterPro" id="IPR027417">
    <property type="entry name" value="P-loop_NTPase"/>
</dbReference>
<keyword evidence="7" id="KW-1185">Reference proteome</keyword>
<evidence type="ECO:0000259" key="5">
    <source>
        <dbReference type="Pfam" id="PF23286"/>
    </source>
</evidence>
<reference evidence="6 7" key="1">
    <citation type="journal article" date="2014" name="PLoS ONE">
        <title>Global Analysis of Gene Expression Profiles in Physic Nut (Jatropha curcas L.) Seedlings Exposed to Salt Stress.</title>
        <authorList>
            <person name="Zhang L."/>
            <person name="Zhang C."/>
            <person name="Wu P."/>
            <person name="Chen Y."/>
            <person name="Li M."/>
            <person name="Jiang H."/>
            <person name="Wu G."/>
        </authorList>
    </citation>
    <scope>NUCLEOTIDE SEQUENCE [LARGE SCALE GENOMIC DNA]</scope>
    <source>
        <strain evidence="7">cv. GZQX0401</strain>
        <tissue evidence="6">Young leaves</tissue>
    </source>
</reference>
<dbReference type="InterPro" id="IPR003591">
    <property type="entry name" value="Leu-rich_rpt_typical-subtyp"/>
</dbReference>
<feature type="domain" description="Disease resistance protein RPS4B/Roq1-like leucine-rich repeats" evidence="5">
    <location>
        <begin position="192"/>
        <end position="273"/>
    </location>
</feature>
<dbReference type="InterPro" id="IPR058546">
    <property type="entry name" value="RPS4B/Roq1-like_LRR"/>
</dbReference>
<evidence type="ECO:0000313" key="6">
    <source>
        <dbReference type="EMBL" id="KDP45591.1"/>
    </source>
</evidence>
<keyword evidence="1" id="KW-0433">Leucine-rich repeat</keyword>